<dbReference type="InterPro" id="IPR002903">
    <property type="entry name" value="RsmH"/>
</dbReference>
<evidence type="ECO:0000256" key="5">
    <source>
        <dbReference type="ARBA" id="ARBA00022691"/>
    </source>
</evidence>
<dbReference type="GO" id="GO:0070475">
    <property type="term" value="P:rRNA base methylation"/>
    <property type="evidence" value="ECO:0007669"/>
    <property type="project" value="UniProtKB-UniRule"/>
</dbReference>
<dbReference type="PANTHER" id="PTHR11265:SF0">
    <property type="entry name" value="12S RRNA N4-METHYLCYTIDINE METHYLTRANSFERASE"/>
    <property type="match status" value="1"/>
</dbReference>
<keyword evidence="6" id="KW-0963">Cytoplasm</keyword>
<evidence type="ECO:0000256" key="4">
    <source>
        <dbReference type="ARBA" id="ARBA00022679"/>
    </source>
</evidence>
<dbReference type="HAMAP" id="MF_01007">
    <property type="entry name" value="16SrRNA_methyltr_H"/>
    <property type="match status" value="1"/>
</dbReference>
<dbReference type="InterPro" id="IPR023397">
    <property type="entry name" value="SAM-dep_MeTrfase_MraW_recog"/>
</dbReference>
<dbReference type="PANTHER" id="PTHR11265">
    <property type="entry name" value="S-ADENOSYL-METHYLTRANSFERASE MRAW"/>
    <property type="match status" value="1"/>
</dbReference>
<comment type="subcellular location">
    <subcellularLocation>
        <location evidence="6">Cytoplasm</location>
    </subcellularLocation>
</comment>
<dbReference type="AlphaFoldDB" id="A0A1F8FPK7"/>
<proteinExistence type="inferred from homology"/>
<dbReference type="NCBIfam" id="TIGR00006">
    <property type="entry name" value="16S rRNA (cytosine(1402)-N(4))-methyltransferase RsmH"/>
    <property type="match status" value="1"/>
</dbReference>
<keyword evidence="5 6" id="KW-0949">S-adenosyl-L-methionine</keyword>
<reference evidence="7 8" key="1">
    <citation type="journal article" date="2016" name="Nat. Commun.">
        <title>Thousands of microbial genomes shed light on interconnected biogeochemical processes in an aquifer system.</title>
        <authorList>
            <person name="Anantharaman K."/>
            <person name="Brown C.T."/>
            <person name="Hug L.A."/>
            <person name="Sharon I."/>
            <person name="Castelle C.J."/>
            <person name="Probst A.J."/>
            <person name="Thomas B.C."/>
            <person name="Singh A."/>
            <person name="Wilkins M.J."/>
            <person name="Karaoz U."/>
            <person name="Brodie E.L."/>
            <person name="Williams K.H."/>
            <person name="Hubbard S.S."/>
            <person name="Banfield J.F."/>
        </authorList>
    </citation>
    <scope>NUCLEOTIDE SEQUENCE [LARGE SCALE GENOMIC DNA]</scope>
</reference>
<dbReference type="SUPFAM" id="SSF53335">
    <property type="entry name" value="S-adenosyl-L-methionine-dependent methyltransferases"/>
    <property type="match status" value="1"/>
</dbReference>
<dbReference type="SUPFAM" id="SSF81799">
    <property type="entry name" value="Putative methyltransferase TM0872, insert domain"/>
    <property type="match status" value="1"/>
</dbReference>
<dbReference type="Pfam" id="PF01795">
    <property type="entry name" value="Methyltransf_5"/>
    <property type="match status" value="1"/>
</dbReference>
<keyword evidence="2 6" id="KW-0698">rRNA processing</keyword>
<feature type="binding site" evidence="6">
    <location>
        <position position="107"/>
    </location>
    <ligand>
        <name>S-adenosyl-L-methionine</name>
        <dbReference type="ChEBI" id="CHEBI:59789"/>
    </ligand>
</feature>
<dbReference type="EC" id="2.1.1.199" evidence="6"/>
<organism evidence="7 8">
    <name type="scientific">Candidatus Yanofskybacteria bacterium RIFCSPHIGHO2_02_FULL_43_22</name>
    <dbReference type="NCBI Taxonomy" id="1802681"/>
    <lineage>
        <taxon>Bacteria</taxon>
        <taxon>Candidatus Yanofskyibacteriota</taxon>
    </lineage>
</organism>
<dbReference type="GO" id="GO:0071424">
    <property type="term" value="F:rRNA (cytosine-N4-)-methyltransferase activity"/>
    <property type="evidence" value="ECO:0007669"/>
    <property type="project" value="UniProtKB-UniRule"/>
</dbReference>
<evidence type="ECO:0000256" key="3">
    <source>
        <dbReference type="ARBA" id="ARBA00022603"/>
    </source>
</evidence>
<protein>
    <recommendedName>
        <fullName evidence="6">Ribosomal RNA small subunit methyltransferase H</fullName>
        <ecNumber evidence="6">2.1.1.199</ecNumber>
    </recommendedName>
    <alternativeName>
        <fullName evidence="6">16S rRNA m(4)C1402 methyltransferase</fullName>
    </alternativeName>
    <alternativeName>
        <fullName evidence="6">rRNA (cytosine-N(4)-)-methyltransferase RsmH</fullName>
    </alternativeName>
</protein>
<name>A0A1F8FPK7_9BACT</name>
<dbReference type="Gene3D" id="1.10.150.170">
    <property type="entry name" value="Putative methyltransferase TM0872, insert domain"/>
    <property type="match status" value="1"/>
</dbReference>
<evidence type="ECO:0000256" key="1">
    <source>
        <dbReference type="ARBA" id="ARBA00010396"/>
    </source>
</evidence>
<evidence type="ECO:0000256" key="6">
    <source>
        <dbReference type="HAMAP-Rule" id="MF_01007"/>
    </source>
</evidence>
<dbReference type="CDD" id="cd02440">
    <property type="entry name" value="AdoMet_MTases"/>
    <property type="match status" value="1"/>
</dbReference>
<evidence type="ECO:0000313" key="8">
    <source>
        <dbReference type="Proteomes" id="UP000176581"/>
    </source>
</evidence>
<feature type="binding site" evidence="6">
    <location>
        <begin position="31"/>
        <end position="33"/>
    </location>
    <ligand>
        <name>S-adenosyl-L-methionine</name>
        <dbReference type="ChEBI" id="CHEBI:59789"/>
    </ligand>
</feature>
<gene>
    <name evidence="6" type="primary">rsmH</name>
    <name evidence="7" type="ORF">A3J47_00420</name>
</gene>
<sequence length="304" mass="34865">MVHTPVLLKEVIEYLNPKPGDKFIDATLDGGGHAMALAEKIAPDGKILGIELDPVLFQEAQSAIRNTQYANIVIPINDSYTNIENIVREYNFRPNGILFDLGLSSWHYEKSGRGFSFKRDELLDMRYNAYQEVNSKNEKAKTAAEIVNTYNKEELEKILREYGEEQFSKQIAENIVSARRREPILKTSDLVEVINYSVPSWYKKRKIHFATKTFQALRIEVNSELENVENGVSSAIRILEPRGRLAVISFHGLEDKVVREIFKKKAKEGIVRFVVRGTIKPSWEDQKANPRSRSAKLKIIEKIR</sequence>
<dbReference type="Proteomes" id="UP000176581">
    <property type="component" value="Unassembled WGS sequence"/>
</dbReference>
<comment type="similarity">
    <text evidence="1 6">Belongs to the methyltransferase superfamily. RsmH family.</text>
</comment>
<accession>A0A1F8FPK7</accession>
<comment type="caution">
    <text evidence="7">The sequence shown here is derived from an EMBL/GenBank/DDBJ whole genome shotgun (WGS) entry which is preliminary data.</text>
</comment>
<dbReference type="GO" id="GO:0005737">
    <property type="term" value="C:cytoplasm"/>
    <property type="evidence" value="ECO:0007669"/>
    <property type="project" value="UniProtKB-SubCell"/>
</dbReference>
<dbReference type="InterPro" id="IPR029063">
    <property type="entry name" value="SAM-dependent_MTases_sf"/>
</dbReference>
<comment type="catalytic activity">
    <reaction evidence="6">
        <text>cytidine(1402) in 16S rRNA + S-adenosyl-L-methionine = N(4)-methylcytidine(1402) in 16S rRNA + S-adenosyl-L-homocysteine + H(+)</text>
        <dbReference type="Rhea" id="RHEA:42928"/>
        <dbReference type="Rhea" id="RHEA-COMP:10286"/>
        <dbReference type="Rhea" id="RHEA-COMP:10287"/>
        <dbReference type="ChEBI" id="CHEBI:15378"/>
        <dbReference type="ChEBI" id="CHEBI:57856"/>
        <dbReference type="ChEBI" id="CHEBI:59789"/>
        <dbReference type="ChEBI" id="CHEBI:74506"/>
        <dbReference type="ChEBI" id="CHEBI:82748"/>
        <dbReference type="EC" id="2.1.1.199"/>
    </reaction>
</comment>
<dbReference type="Gene3D" id="3.40.50.150">
    <property type="entry name" value="Vaccinia Virus protein VP39"/>
    <property type="match status" value="1"/>
</dbReference>
<keyword evidence="4 6" id="KW-0808">Transferase</keyword>
<dbReference type="EMBL" id="MGJV01000022">
    <property type="protein sequence ID" value="OGN14690.1"/>
    <property type="molecule type" value="Genomic_DNA"/>
</dbReference>
<feature type="binding site" evidence="6">
    <location>
        <position position="100"/>
    </location>
    <ligand>
        <name>S-adenosyl-L-methionine</name>
        <dbReference type="ChEBI" id="CHEBI:59789"/>
    </ligand>
</feature>
<evidence type="ECO:0000313" key="7">
    <source>
        <dbReference type="EMBL" id="OGN14690.1"/>
    </source>
</evidence>
<comment type="function">
    <text evidence="6">Specifically methylates the N4 position of cytidine in position 1402 (C1402) of 16S rRNA.</text>
</comment>
<evidence type="ECO:0000256" key="2">
    <source>
        <dbReference type="ARBA" id="ARBA00022552"/>
    </source>
</evidence>
<feature type="binding site" evidence="6">
    <location>
        <position position="80"/>
    </location>
    <ligand>
        <name>S-adenosyl-L-methionine</name>
        <dbReference type="ChEBI" id="CHEBI:59789"/>
    </ligand>
</feature>
<keyword evidence="3 6" id="KW-0489">Methyltransferase</keyword>
<dbReference type="PIRSF" id="PIRSF004486">
    <property type="entry name" value="MraW"/>
    <property type="match status" value="1"/>
</dbReference>
<feature type="binding site" evidence="6">
    <location>
        <position position="51"/>
    </location>
    <ligand>
        <name>S-adenosyl-L-methionine</name>
        <dbReference type="ChEBI" id="CHEBI:59789"/>
    </ligand>
</feature>